<dbReference type="PANTHER" id="PTHR30055">
    <property type="entry name" value="HTH-TYPE TRANSCRIPTIONAL REGULATOR RUTR"/>
    <property type="match status" value="1"/>
</dbReference>
<keyword evidence="3" id="KW-0804">Transcription</keyword>
<keyword evidence="7" id="KW-1185">Reference proteome</keyword>
<evidence type="ECO:0000259" key="5">
    <source>
        <dbReference type="PROSITE" id="PS50977"/>
    </source>
</evidence>
<dbReference type="Pfam" id="PF00440">
    <property type="entry name" value="TetR_N"/>
    <property type="match status" value="1"/>
</dbReference>
<protein>
    <submittedName>
        <fullName evidence="6">TetR/AcrR family transcriptional regulator</fullName>
    </submittedName>
</protein>
<dbReference type="Pfam" id="PF02909">
    <property type="entry name" value="TetR_C_1"/>
    <property type="match status" value="1"/>
</dbReference>
<dbReference type="Proteomes" id="UP000235122">
    <property type="component" value="Unassembled WGS sequence"/>
</dbReference>
<gene>
    <name evidence="6" type="ORF">CYJ19_06775</name>
</gene>
<evidence type="ECO:0000256" key="4">
    <source>
        <dbReference type="PROSITE-ProRule" id="PRU00335"/>
    </source>
</evidence>
<sequence length="232" mass="26492">MRAKTGNTGRRVGLNQEKIRRAAKTLTRENGLDNWSIRDLAVQLEVAPSVIYHYFANRDAVVDAVIADLVASITLPDESLEWKQWFIGLAKNARPVLLEHPGATERMMRGNFSAEMLPILEASFKKLREAGFRRHIAQAYTMIINTILWIIAARNLRSHTRVSERHDLERTVTQIQPLAANSEALTYMLDNYLLPLTNPKHEEQISREYFDTMVRALLAGLESTVLPKEKEK</sequence>
<comment type="caution">
    <text evidence="6">The sequence shown here is derived from an EMBL/GenBank/DDBJ whole genome shotgun (WGS) entry which is preliminary data.</text>
</comment>
<dbReference type="SUPFAM" id="SSF48498">
    <property type="entry name" value="Tetracyclin repressor-like, C-terminal domain"/>
    <property type="match status" value="1"/>
</dbReference>
<dbReference type="GO" id="GO:0003700">
    <property type="term" value="F:DNA-binding transcription factor activity"/>
    <property type="evidence" value="ECO:0007669"/>
    <property type="project" value="TreeGrafter"/>
</dbReference>
<evidence type="ECO:0000256" key="2">
    <source>
        <dbReference type="ARBA" id="ARBA00023125"/>
    </source>
</evidence>
<dbReference type="STRING" id="33007.HMPREF3198_00323"/>
<dbReference type="InterPro" id="IPR001647">
    <property type="entry name" value="HTH_TetR"/>
</dbReference>
<dbReference type="InterPro" id="IPR036271">
    <property type="entry name" value="Tet_transcr_reg_TetR-rel_C_sf"/>
</dbReference>
<evidence type="ECO:0000256" key="1">
    <source>
        <dbReference type="ARBA" id="ARBA00023015"/>
    </source>
</evidence>
<evidence type="ECO:0000313" key="7">
    <source>
        <dbReference type="Proteomes" id="UP000235122"/>
    </source>
</evidence>
<keyword evidence="1" id="KW-0805">Transcription regulation</keyword>
<proteinExistence type="predicted"/>
<dbReference type="InterPro" id="IPR050109">
    <property type="entry name" value="HTH-type_TetR-like_transc_reg"/>
</dbReference>
<keyword evidence="2 4" id="KW-0238">DNA-binding</keyword>
<dbReference type="EMBL" id="PKKO01000003">
    <property type="protein sequence ID" value="PKY72611.1"/>
    <property type="molecule type" value="Genomic_DNA"/>
</dbReference>
<dbReference type="PANTHER" id="PTHR30055:SF151">
    <property type="entry name" value="TRANSCRIPTIONAL REGULATORY PROTEIN"/>
    <property type="match status" value="1"/>
</dbReference>
<dbReference type="GO" id="GO:0045892">
    <property type="term" value="P:negative regulation of DNA-templated transcription"/>
    <property type="evidence" value="ECO:0007669"/>
    <property type="project" value="InterPro"/>
</dbReference>
<dbReference type="PROSITE" id="PS50977">
    <property type="entry name" value="HTH_TETR_2"/>
    <property type="match status" value="1"/>
</dbReference>
<name>A0A2I1INB1_9ACTO</name>
<dbReference type="InterPro" id="IPR004111">
    <property type="entry name" value="Repressor_TetR_C"/>
</dbReference>
<dbReference type="SUPFAM" id="SSF46689">
    <property type="entry name" value="Homeodomain-like"/>
    <property type="match status" value="1"/>
</dbReference>
<dbReference type="Gene3D" id="1.10.357.10">
    <property type="entry name" value="Tetracycline Repressor, domain 2"/>
    <property type="match status" value="1"/>
</dbReference>
<dbReference type="AlphaFoldDB" id="A0A2I1INB1"/>
<dbReference type="GO" id="GO:0000976">
    <property type="term" value="F:transcription cis-regulatory region binding"/>
    <property type="evidence" value="ECO:0007669"/>
    <property type="project" value="TreeGrafter"/>
</dbReference>
<feature type="domain" description="HTH tetR-type" evidence="5">
    <location>
        <begin position="13"/>
        <end position="73"/>
    </location>
</feature>
<dbReference type="InterPro" id="IPR009057">
    <property type="entry name" value="Homeodomain-like_sf"/>
</dbReference>
<feature type="DNA-binding region" description="H-T-H motif" evidence="4">
    <location>
        <begin position="36"/>
        <end position="55"/>
    </location>
</feature>
<evidence type="ECO:0000256" key="3">
    <source>
        <dbReference type="ARBA" id="ARBA00023163"/>
    </source>
</evidence>
<organism evidence="6 7">
    <name type="scientific">Winkia neuii</name>
    <dbReference type="NCBI Taxonomy" id="33007"/>
    <lineage>
        <taxon>Bacteria</taxon>
        <taxon>Bacillati</taxon>
        <taxon>Actinomycetota</taxon>
        <taxon>Actinomycetes</taxon>
        <taxon>Actinomycetales</taxon>
        <taxon>Actinomycetaceae</taxon>
        <taxon>Winkia</taxon>
    </lineage>
</organism>
<evidence type="ECO:0000313" key="6">
    <source>
        <dbReference type="EMBL" id="PKY72611.1"/>
    </source>
</evidence>
<reference evidence="6 7" key="1">
    <citation type="submission" date="2017-12" db="EMBL/GenBank/DDBJ databases">
        <title>Phylogenetic diversity of female urinary microbiome.</title>
        <authorList>
            <person name="Thomas-White K."/>
            <person name="Wolfe A.J."/>
        </authorList>
    </citation>
    <scope>NUCLEOTIDE SEQUENCE [LARGE SCALE GENOMIC DNA]</scope>
    <source>
        <strain evidence="6 7">UMB0402</strain>
    </source>
</reference>
<accession>A0A2I1INB1</accession>